<accession>A0ACA9LL28</accession>
<evidence type="ECO:0000313" key="1">
    <source>
        <dbReference type="EMBL" id="CAG8537034.1"/>
    </source>
</evidence>
<feature type="non-terminal residue" evidence="1">
    <location>
        <position position="1487"/>
    </location>
</feature>
<comment type="caution">
    <text evidence="1">The sequence shown here is derived from an EMBL/GenBank/DDBJ whole genome shotgun (WGS) entry which is preliminary data.</text>
</comment>
<keyword evidence="2" id="KW-1185">Reference proteome</keyword>
<sequence length="1487" mass="172782">MESVLNNGGQYAEGDLPNVTSSLFMSYASNNQSCFEAQNAKEPGYPAQGDSFTNDDPNISANYGKDLVEHIPGLYRLLDLCKDDGSNGLVDKIIISKDSLKNLCNEMVPHSFVSISEIEYDRLNVISFRLIGCYGNNAIIAKLLLKKNIINQKIFDSLTMSYSSESDQEVAHQLTLRAGIYLLIINHDLGLVIHWSEKGCYEENASSQRKKNMTNLHKYLTKLTDNQICFMSEKDLENFDFSMVNEEQGPFDEKNNMCYEFEVKKSQEEKEDFKLYPGFTVDLPFNVKRDLKNNGDAEILLTPIGIYNSLCIYSYRIVPTSIMRKKTFHFPGRTFKQDLQFRLQGLTLEISRNMSMKSLELLVKNGLDMEKELMSPLKDAIALATKENDSKKEQEMHDIKIDVEYITAMSRKMLKELYSEFEQLSDKASSAQIEIDNTERIENIIQINSEAWKKMKRRYYIFTALIAELAVVNKSGSDKHNAEIILKSLPSILIDEENDLQKLFEKYFDAQKGFIGTFVSFFTYENSDDVSKLKFDDININALYTRATELLNNQDDCNFIKRLFETNLFDSCEEIRRKILNSFFDEYSNWREKTFSRKIKDILPKFSDRSKEITSRLEKELMMLKRDIEKREFEIICQKVEGKYPINYYRTSFDFIVEAEIEAIQPVKLQINIYETSLDQSEAFELKEKEFYVPKPIFPTNNNHKSTGISFLIDPEVYDLRKISQFENKRFFIILWNKKQRRYEIFYDVASRLTAIFNSNSLKPFKRLNSSEHCLFAINEPRGLIGIYDIKSGVLNVYAFDEQYIRWFPRYTNVQILQWYNYLAPDIQHFFFIKDTEDICFVEVGGRARIYNLVSGQFRPGIGHIPANTANVMSTPDGACIVAFVKEKVQTELSFEESNLNLTNEHSVTNIIEKCFAHIYFCSNFGSHVKVIEMPSFMKFPEYSTFSFVQKRQMHITTLDLEKCLLCSSIVKITLEKTQYRFQQRSRRSLEEARLQNTDLSIIEGKNTNFTKDIRKGDNIVLSSQKYRVKEILSDTLLKISEVVKPVADNDWVEFGIEPQINLNRLIDVYKSTFEKYQIDNFIDPEQTKPLSLLIALDVQDNDKVEYYVDKFKDYVSEMFEELRRSTKKPATSLKKFTVNVATFNDFDIDDIKFKQENTTEYQLGEWIIQLSVLIPIQIAVARNNIFIPLRDGLSSEVEQGEPDDEYARHIDAIAQNISFGWYEGIFKYFENRQVKVVSSMGEQSCGKSYMLNHLVGTTFDGSAMRCTEGVWMSLAITKKYIYVALDFEGLKSLERTPQEDLFLTLFNTVVSNMILFKNQFAVNRDMSTMFQRFQDSATLFESDPKIFQAKLCIIIKDVPKQDRDDIVREFSLKFNALVAEEGENNFITRMYPSGLSIIPWPIFNDPAWFKSLIDIKRLLDKQQPKYENARTFLQNTKVIMAKLKICDWGSLDENLVQIRISTLKRFLPAAISLGVEKKYPTTEFLL</sequence>
<name>A0ACA9LL28_9GLOM</name>
<protein>
    <submittedName>
        <fullName evidence="1">3581_t:CDS:1</fullName>
    </submittedName>
</protein>
<proteinExistence type="predicted"/>
<dbReference type="Proteomes" id="UP000789920">
    <property type="component" value="Unassembled WGS sequence"/>
</dbReference>
<evidence type="ECO:0000313" key="2">
    <source>
        <dbReference type="Proteomes" id="UP000789920"/>
    </source>
</evidence>
<organism evidence="1 2">
    <name type="scientific">Racocetra persica</name>
    <dbReference type="NCBI Taxonomy" id="160502"/>
    <lineage>
        <taxon>Eukaryota</taxon>
        <taxon>Fungi</taxon>
        <taxon>Fungi incertae sedis</taxon>
        <taxon>Mucoromycota</taxon>
        <taxon>Glomeromycotina</taxon>
        <taxon>Glomeromycetes</taxon>
        <taxon>Diversisporales</taxon>
        <taxon>Gigasporaceae</taxon>
        <taxon>Racocetra</taxon>
    </lineage>
</organism>
<gene>
    <name evidence="1" type="ORF">RPERSI_LOCUS3387</name>
</gene>
<reference evidence="1" key="1">
    <citation type="submission" date="2021-06" db="EMBL/GenBank/DDBJ databases">
        <authorList>
            <person name="Kallberg Y."/>
            <person name="Tangrot J."/>
            <person name="Rosling A."/>
        </authorList>
    </citation>
    <scope>NUCLEOTIDE SEQUENCE</scope>
    <source>
        <strain evidence="1">MA461A</strain>
    </source>
</reference>
<dbReference type="EMBL" id="CAJVQC010004179">
    <property type="protein sequence ID" value="CAG8537034.1"/>
    <property type="molecule type" value="Genomic_DNA"/>
</dbReference>